<dbReference type="Pfam" id="PF00072">
    <property type="entry name" value="Response_reg"/>
    <property type="match status" value="1"/>
</dbReference>
<name>A0A2T7BKK1_9BACT</name>
<dbReference type="InterPro" id="IPR050595">
    <property type="entry name" value="Bact_response_regulator"/>
</dbReference>
<dbReference type="PROSITE" id="PS50110">
    <property type="entry name" value="RESPONSE_REGULATORY"/>
    <property type="match status" value="1"/>
</dbReference>
<dbReference type="InterPro" id="IPR011006">
    <property type="entry name" value="CheY-like_superfamily"/>
</dbReference>
<dbReference type="OrthoDB" id="1646880at2"/>
<dbReference type="PANTHER" id="PTHR44591:SF3">
    <property type="entry name" value="RESPONSE REGULATORY DOMAIN-CONTAINING PROTEIN"/>
    <property type="match status" value="1"/>
</dbReference>
<keyword evidence="5" id="KW-1185">Reference proteome</keyword>
<dbReference type="PANTHER" id="PTHR44591">
    <property type="entry name" value="STRESS RESPONSE REGULATOR PROTEIN 1"/>
    <property type="match status" value="1"/>
</dbReference>
<dbReference type="SUPFAM" id="SSF52172">
    <property type="entry name" value="CheY-like"/>
    <property type="match status" value="1"/>
</dbReference>
<evidence type="ECO:0000313" key="5">
    <source>
        <dbReference type="Proteomes" id="UP000244450"/>
    </source>
</evidence>
<evidence type="ECO:0000259" key="3">
    <source>
        <dbReference type="PROSITE" id="PS50110"/>
    </source>
</evidence>
<comment type="caution">
    <text evidence="4">The sequence shown here is derived from an EMBL/GenBank/DDBJ whole genome shotgun (WGS) entry which is preliminary data.</text>
</comment>
<reference evidence="4 5" key="1">
    <citation type="submission" date="2018-04" db="EMBL/GenBank/DDBJ databases">
        <title>Chitinophaga fuyangensis sp. nov., isolated from soil in a chemical factory.</title>
        <authorList>
            <person name="Chen K."/>
        </authorList>
    </citation>
    <scope>NUCLEOTIDE SEQUENCE [LARGE SCALE GENOMIC DNA]</scope>
    <source>
        <strain evidence="4 5">LY-1</strain>
    </source>
</reference>
<evidence type="ECO:0000313" key="4">
    <source>
        <dbReference type="EMBL" id="PUZ28195.1"/>
    </source>
</evidence>
<dbReference type="Gene3D" id="2.40.50.1020">
    <property type="entry name" value="LytTr DNA-binding domain"/>
    <property type="match status" value="1"/>
</dbReference>
<dbReference type="RefSeq" id="WP_108684836.1">
    <property type="nucleotide sequence ID" value="NZ_QCYK01000001.1"/>
</dbReference>
<evidence type="ECO:0000256" key="2">
    <source>
        <dbReference type="PROSITE-ProRule" id="PRU00169"/>
    </source>
</evidence>
<feature type="modified residue" description="4-aspartylphosphate" evidence="2">
    <location>
        <position position="55"/>
    </location>
</feature>
<accession>A0A2T7BKK1</accession>
<dbReference type="Gene3D" id="3.40.50.2300">
    <property type="match status" value="1"/>
</dbReference>
<dbReference type="InterPro" id="IPR001789">
    <property type="entry name" value="Sig_transdc_resp-reg_receiver"/>
</dbReference>
<dbReference type="EMBL" id="QCYK01000001">
    <property type="protein sequence ID" value="PUZ28195.1"/>
    <property type="molecule type" value="Genomic_DNA"/>
</dbReference>
<evidence type="ECO:0000256" key="1">
    <source>
        <dbReference type="ARBA" id="ARBA00022553"/>
    </source>
</evidence>
<dbReference type="Proteomes" id="UP000244450">
    <property type="component" value="Unassembled WGS sequence"/>
</dbReference>
<dbReference type="SMART" id="SM00448">
    <property type="entry name" value="REC"/>
    <property type="match status" value="1"/>
</dbReference>
<dbReference type="GO" id="GO:0000160">
    <property type="term" value="P:phosphorelay signal transduction system"/>
    <property type="evidence" value="ECO:0007669"/>
    <property type="project" value="InterPro"/>
</dbReference>
<keyword evidence="1 2" id="KW-0597">Phosphoprotein</keyword>
<dbReference type="AlphaFoldDB" id="A0A2T7BKK1"/>
<organism evidence="4 5">
    <name type="scientific">Chitinophaga parva</name>
    <dbReference type="NCBI Taxonomy" id="2169414"/>
    <lineage>
        <taxon>Bacteria</taxon>
        <taxon>Pseudomonadati</taxon>
        <taxon>Bacteroidota</taxon>
        <taxon>Chitinophagia</taxon>
        <taxon>Chitinophagales</taxon>
        <taxon>Chitinophagaceae</taxon>
        <taxon>Chitinophaga</taxon>
    </lineage>
</organism>
<gene>
    <name evidence="4" type="ORF">DCC81_01555</name>
</gene>
<protein>
    <recommendedName>
        <fullName evidence="3">Response regulatory domain-containing protein</fullName>
    </recommendedName>
</protein>
<sequence>MIKAIIIDDERNSRDIIALMLERYCPEVQVLALANDCAEGIARIKELQPDLVFLDLEMPDGTGFEVLQGLDNITFEAVFVTAFEKKFVHTIRFSEVELILKPIDKESLLQAVSAVQVRIARGNNKRRYEVLMQNFHQGKQEQWQLVLPGTHQETVTPLSEVLYLEAGQETCIFHLRNGGPVTAERPFRYYLDLLGSLPFFQINNTQMVHLKPVLQLSADRSQVILPNNIRLEMTERRRKEFPAKWK</sequence>
<proteinExistence type="predicted"/>
<feature type="domain" description="Response regulatory" evidence="3">
    <location>
        <begin position="3"/>
        <end position="116"/>
    </location>
</feature>